<feature type="compositionally biased region" description="Basic residues" evidence="1">
    <location>
        <begin position="617"/>
        <end position="626"/>
    </location>
</feature>
<feature type="compositionally biased region" description="Basic and acidic residues" evidence="1">
    <location>
        <begin position="466"/>
        <end position="476"/>
    </location>
</feature>
<evidence type="ECO:0000313" key="3">
    <source>
        <dbReference type="Proteomes" id="UP001215598"/>
    </source>
</evidence>
<reference evidence="2" key="1">
    <citation type="submission" date="2023-03" db="EMBL/GenBank/DDBJ databases">
        <title>Massive genome expansion in bonnet fungi (Mycena s.s.) driven by repeated elements and novel gene families across ecological guilds.</title>
        <authorList>
            <consortium name="Lawrence Berkeley National Laboratory"/>
            <person name="Harder C.B."/>
            <person name="Miyauchi S."/>
            <person name="Viragh M."/>
            <person name="Kuo A."/>
            <person name="Thoen E."/>
            <person name="Andreopoulos B."/>
            <person name="Lu D."/>
            <person name="Skrede I."/>
            <person name="Drula E."/>
            <person name="Henrissat B."/>
            <person name="Morin E."/>
            <person name="Kohler A."/>
            <person name="Barry K."/>
            <person name="LaButti K."/>
            <person name="Morin E."/>
            <person name="Salamov A."/>
            <person name="Lipzen A."/>
            <person name="Mereny Z."/>
            <person name="Hegedus B."/>
            <person name="Baldrian P."/>
            <person name="Stursova M."/>
            <person name="Weitz H."/>
            <person name="Taylor A."/>
            <person name="Grigoriev I.V."/>
            <person name="Nagy L.G."/>
            <person name="Martin F."/>
            <person name="Kauserud H."/>
        </authorList>
    </citation>
    <scope>NUCLEOTIDE SEQUENCE</scope>
    <source>
        <strain evidence="2">CBHHK182m</strain>
    </source>
</reference>
<feature type="region of interest" description="Disordered" evidence="1">
    <location>
        <begin position="373"/>
        <end position="631"/>
    </location>
</feature>
<feature type="compositionally biased region" description="Pro residues" evidence="1">
    <location>
        <begin position="396"/>
        <end position="409"/>
    </location>
</feature>
<evidence type="ECO:0008006" key="4">
    <source>
        <dbReference type="Google" id="ProtNLM"/>
    </source>
</evidence>
<feature type="compositionally biased region" description="Acidic residues" evidence="1">
    <location>
        <begin position="382"/>
        <end position="394"/>
    </location>
</feature>
<proteinExistence type="predicted"/>
<comment type="caution">
    <text evidence="2">The sequence shown here is derived from an EMBL/GenBank/DDBJ whole genome shotgun (WGS) entry which is preliminary data.</text>
</comment>
<gene>
    <name evidence="2" type="ORF">B0H16DRAFT_1715364</name>
</gene>
<feature type="compositionally biased region" description="Polar residues" evidence="1">
    <location>
        <begin position="557"/>
        <end position="568"/>
    </location>
</feature>
<dbReference type="Proteomes" id="UP001215598">
    <property type="component" value="Unassembled WGS sequence"/>
</dbReference>
<evidence type="ECO:0000256" key="1">
    <source>
        <dbReference type="SAM" id="MobiDB-lite"/>
    </source>
</evidence>
<dbReference type="AlphaFoldDB" id="A0AAD7NQ24"/>
<feature type="compositionally biased region" description="Low complexity" evidence="1">
    <location>
        <begin position="607"/>
        <end position="616"/>
    </location>
</feature>
<feature type="compositionally biased region" description="Pro residues" evidence="1">
    <location>
        <begin position="438"/>
        <end position="452"/>
    </location>
</feature>
<sequence>MNSDNPSLFHIPGPWVHPATKSLASDSVDIAELARKIHAHVPEISRADGVKLLNAAKNDACGSLTNLSIFDRATYLTALEISNVPNYGMLNSRTLPNIKHGLATVLAVDMLLHCSDPPTSSHPPVPQRASRPGGNDRFDKHFLAYKSWRWVLVKGNKLQDKIKTIASRVDPDLEGRPERAVSRMLAYKNLNDTYQPGSVAEHNLVQVVFFFSALTKGYTSLSKTRVWDVALSDIRRDDPTVTMTDVKGIIKNPNPKGIISAASVALCISPLFLLMDVMYTTASYSPNLALFQTWMALGNAHRLDPQHPLGRIERRLWNLILSAAGGRIDAGDIPSIFFADGQVQSLVQAADAPDPAGYNRALCFPSESLVSSDNLHITSSSDTEDEDDEDDDDLTPPAPARIPTSPPRPSVAAPGSASLDTANREERGEPVTKKPRLLMPPAPARIPTPPRRPSVAAPGSSSLDTANREERGEPVTKKPRLLTPPVAGVQAPQEAKDAGAGPQVDMEEERDSMDKDILMATPPSDGEEEVNMEESREFMDEDILTPPDEHGEDDAPSSGNQSSTPNQETPEKPAKGQKTRAELPPLTIKTRSSNRLPDPAAVPPAQSSSSTAAATSTRRKSKKRAKASVNATDAAADIAPAGWVRQCPNPAPAREEVFGAVVDRSKLYPLTSESVSIDFYELQHPGTPNGLVRGRKRSTEHRAFEQSAAELREIEKIRDSQPLTPGDAYYGYKPIPLHAHPNSQLFHSSGKIRDSAGKPLLPDIIPSSSTSSVFVVVEELWSELTGRQIQELLRRRLALVLHRTPLCRPLKFDADGLAEYTHPRRDAFVQDLGAKPADGKVDLKNGRPMDLVHFRKQRLAREAQAEISGMGPPREGQALNLLSNVVPEKTIATPAGWSEIATHEAACNYLRGVEDVPTFEFPWGETKWSIFANKGVMTWLHTDILFTVVMLPCGEKLWYMPASTIHGVLSDDDCIGVGLHGVPMSNSTHCVLTALHNSIAGTIHTNANHEIARQFLLKNFQFVCMAMLDPRHRYGVCRGEDDNDNEADDDDDDCLPQRIRDHLPDLETAEGVLDLLALRSFVILYLALATGAYDEAEKSTVGPYSWALPVGMQLWEDVMCGWMLVVDLDEHITNAYTFATRGNSALPDFETAANFVLTSMAASMSAYRKARKDLNYPDGLPKAFTATRFTEQLGQMLGRFDVYRMARAAGEEESVCAAQRDAPMGQKQFQGLALVEEFNSLCEGDENLWLIEWDSDTLPFTLTKKI</sequence>
<evidence type="ECO:0000313" key="2">
    <source>
        <dbReference type="EMBL" id="KAJ7770711.1"/>
    </source>
</evidence>
<name>A0AAD7NQ24_9AGAR</name>
<protein>
    <recommendedName>
        <fullName evidence="4">JmjC domain-containing protein</fullName>
    </recommendedName>
</protein>
<organism evidence="2 3">
    <name type="scientific">Mycena metata</name>
    <dbReference type="NCBI Taxonomy" id="1033252"/>
    <lineage>
        <taxon>Eukaryota</taxon>
        <taxon>Fungi</taxon>
        <taxon>Dikarya</taxon>
        <taxon>Basidiomycota</taxon>
        <taxon>Agaricomycotina</taxon>
        <taxon>Agaricomycetes</taxon>
        <taxon>Agaricomycetidae</taxon>
        <taxon>Agaricales</taxon>
        <taxon>Marasmiineae</taxon>
        <taxon>Mycenaceae</taxon>
        <taxon>Mycena</taxon>
    </lineage>
</organism>
<accession>A0AAD7NQ24</accession>
<dbReference type="EMBL" id="JARKIB010000016">
    <property type="protein sequence ID" value="KAJ7770711.1"/>
    <property type="molecule type" value="Genomic_DNA"/>
</dbReference>
<feature type="compositionally biased region" description="Basic and acidic residues" evidence="1">
    <location>
        <begin position="422"/>
        <end position="432"/>
    </location>
</feature>
<keyword evidence="3" id="KW-1185">Reference proteome</keyword>